<feature type="compositionally biased region" description="Polar residues" evidence="1">
    <location>
        <begin position="989"/>
        <end position="1011"/>
    </location>
</feature>
<accession>A0A8D8Y7Z6</accession>
<feature type="region of interest" description="Disordered" evidence="1">
    <location>
        <begin position="952"/>
        <end position="1012"/>
    </location>
</feature>
<feature type="region of interest" description="Disordered" evidence="1">
    <location>
        <begin position="191"/>
        <end position="215"/>
    </location>
</feature>
<dbReference type="InterPro" id="IPR036388">
    <property type="entry name" value="WH-like_DNA-bd_sf"/>
</dbReference>
<feature type="region of interest" description="Disordered" evidence="1">
    <location>
        <begin position="437"/>
        <end position="470"/>
    </location>
</feature>
<feature type="compositionally biased region" description="Basic and acidic residues" evidence="1">
    <location>
        <begin position="437"/>
        <end position="446"/>
    </location>
</feature>
<feature type="region of interest" description="Disordered" evidence="1">
    <location>
        <begin position="574"/>
        <end position="682"/>
    </location>
</feature>
<feature type="region of interest" description="Disordered" evidence="1">
    <location>
        <begin position="1346"/>
        <end position="1393"/>
    </location>
</feature>
<dbReference type="Pfam" id="PF16059">
    <property type="entry name" value="MGA_dom"/>
    <property type="match status" value="1"/>
</dbReference>
<feature type="domain" description="MGA conserved" evidence="2">
    <location>
        <begin position="301"/>
        <end position="341"/>
    </location>
</feature>
<organism evidence="3">
    <name type="scientific">Cacopsylla melanoneura</name>
    <dbReference type="NCBI Taxonomy" id="428564"/>
    <lineage>
        <taxon>Eukaryota</taxon>
        <taxon>Metazoa</taxon>
        <taxon>Ecdysozoa</taxon>
        <taxon>Arthropoda</taxon>
        <taxon>Hexapoda</taxon>
        <taxon>Insecta</taxon>
        <taxon>Pterygota</taxon>
        <taxon>Neoptera</taxon>
        <taxon>Paraneoptera</taxon>
        <taxon>Hemiptera</taxon>
        <taxon>Sternorrhyncha</taxon>
        <taxon>Psylloidea</taxon>
        <taxon>Psyllidae</taxon>
        <taxon>Psyllinae</taxon>
        <taxon>Cacopsylla</taxon>
    </lineage>
</organism>
<feature type="compositionally biased region" description="Low complexity" evidence="1">
    <location>
        <begin position="574"/>
        <end position="583"/>
    </location>
</feature>
<feature type="compositionally biased region" description="Basic and acidic residues" evidence="1">
    <location>
        <begin position="625"/>
        <end position="656"/>
    </location>
</feature>
<feature type="compositionally biased region" description="Polar residues" evidence="1">
    <location>
        <begin position="1355"/>
        <end position="1377"/>
    </location>
</feature>
<feature type="compositionally biased region" description="Basic residues" evidence="1">
    <location>
        <begin position="93"/>
        <end position="109"/>
    </location>
</feature>
<name>A0A8D8Y7Z6_9HEMI</name>
<evidence type="ECO:0000313" key="3">
    <source>
        <dbReference type="EMBL" id="CAG6721505.1"/>
    </source>
</evidence>
<protein>
    <recommendedName>
        <fullName evidence="2">MGA conserved domain-containing protein</fullName>
    </recommendedName>
</protein>
<dbReference type="InterPro" id="IPR032060">
    <property type="entry name" value="MGA_dom"/>
</dbReference>
<reference evidence="3" key="1">
    <citation type="submission" date="2021-05" db="EMBL/GenBank/DDBJ databases">
        <authorList>
            <person name="Alioto T."/>
            <person name="Alioto T."/>
            <person name="Gomez Garrido J."/>
        </authorList>
    </citation>
    <scope>NUCLEOTIDE SEQUENCE</scope>
</reference>
<evidence type="ECO:0000259" key="2">
    <source>
        <dbReference type="Pfam" id="PF16059"/>
    </source>
</evidence>
<sequence length="1576" mass="176743">MYTGAGRHLHPYAIHNYNLLTEHTFDVSSWQRDFALTALSNNIDSSGRSIFRSTVPLVSSKLNLIKNNLKEGKLSTRNLIKTETSMKEEKPNRSRRRKKRKTVWTKPKTHSLPAQAAKKIKDENKDNSICDKSSDELDVSSEKDEKLEPSPYLDEVKTLKRKLNQNEEDDLHWEMYGTPQKRVKLKLIQTQSEGNKKPQWTSVNTEKESRPEETEEEMIDIVNTVVDAMMSHVEYNTEYNDMEITHDPTYAEEYKLETEDAGDTFKTLKRKRNNSSRVKWELKRLDVLIFEQESEAKNGDGTCSNEFCKLGCICESIQVRPKHRAINHCSKIDCIFKCVCPAPKRNDPKPPIRDESEIIRSIAEKRNGRNLAKKEKEWIQTLVKTNDEYIIMQSTSGNKNKREVKKPERYREESLHWENVAHQKFLYEKVKRSLREKAKKATKDDSSPTATPPPEDSNSNDSSSTVSLKDKKRAELKLLKRLRKKKLRLQEMSQQNSEENKTNKTSPFKFVFCKEHSVLDCKCKAKKETKEDGNDVDEKQKDINEEINTLTNNLKNLTSEEKDKLLSLMREQQTLTETQQQEQSSEGNATENKDETQGSNNNTDEEYIDLNTLSKFIPNPDGEATPDKPKDVDSVKQDVENSEQAKEDSNDSRLSDDIEIVEEDNDQQTNQNTTRDDMPKIKIKSVRSLQGEEFDKMVAEDKKQDQEDDIEVLDDTRTSVTSNGTVVTSRQGVLPKPNSIQNLLSDKSLGGNQTKNIDIYGFMLHNGIGYLPICQYSPQQLYLIFKDPTKRESQSIIFHGTDYLQKASTWANSFLNNYIKFHPKYSPNPVWKIIKFSTTKELGNWKLFDFKFLKDYAPMVLTSEGVYKVKNKILYKLLLVPGHKAVFKFKQVMEAKLDMDDVSFIGKYEYFHNCRDNLPNNRPIRFIQRMQVFNNDNESQNIPVSSANSGVVINDVEDNPQPGPSGYVPPANNPTPNSTNPPVVAPRDNNVTPTSAVQNKTPNTSTSSTFLTPIAPKPGAIFVKPTQSLLQRPMTQTYLKQSAPARSIPNVSQMMHRKNIMENLNRLAMSRMMSSPPQTGQNVANQSPTMANQSSMMANQSSMIANHTLSVSQSNVSTPMLPPGIAGNPLMGSFTPPRVADLLQFMRPVSVGRPSPYTQDQRPVVKVDNLEKYGKFIQISDIICAKKNSENVNSTPSIINKSHPILCKSLATAPTSEPEKVCIEKLPADGKDAVDTSNDIEASLDSFKISKMRGEDSNNNTSVAGMGTNPLASHAGLAFKNSTNPDNTALNSNNMINPNSMINMTNSGSNSMTNKINPGSTMNMNVYKPRNSSTSVRNNALLNLRNTNMNSNNNAFSQRNPPLSTPQGSSTPRNSTSPRKPPVPGLKPLKPLPGLKAINPMSVSPMGQLSVSPKVPSVSPVPSKRLTEEVDISVSPVKNTNPMEITLNSSSDGSEISIVECLTRMDNKFTPITITPNGEDSVTISPIIVNTSNGGGNSDKREPRGVTVFEKLTAIKRLNDGETPDAVAASMNVTIQTLHSWLVNFNKLQKRTVHRGGVGFMAGVGAGMQFSWDTGS</sequence>
<dbReference type="EMBL" id="HBUF01362267">
    <property type="protein sequence ID" value="CAG6721505.1"/>
    <property type="molecule type" value="Transcribed_RNA"/>
</dbReference>
<dbReference type="Gene3D" id="1.10.10.10">
    <property type="entry name" value="Winged helix-like DNA-binding domain superfamily/Winged helix DNA-binding domain"/>
    <property type="match status" value="1"/>
</dbReference>
<feature type="compositionally biased region" description="Polar residues" evidence="1">
    <location>
        <begin position="191"/>
        <end position="204"/>
    </location>
</feature>
<feature type="compositionally biased region" description="Acidic residues" evidence="1">
    <location>
        <begin position="657"/>
        <end position="666"/>
    </location>
</feature>
<evidence type="ECO:0000256" key="1">
    <source>
        <dbReference type="SAM" id="MobiDB-lite"/>
    </source>
</evidence>
<proteinExistence type="predicted"/>
<feature type="compositionally biased region" description="Basic and acidic residues" evidence="1">
    <location>
        <begin position="119"/>
        <end position="149"/>
    </location>
</feature>
<feature type="region of interest" description="Disordered" evidence="1">
    <location>
        <begin position="85"/>
        <end position="149"/>
    </location>
</feature>
<feature type="compositionally biased region" description="Low complexity" evidence="1">
    <location>
        <begin position="968"/>
        <end position="986"/>
    </location>
</feature>